<keyword evidence="3" id="KW-0677">Repeat</keyword>
<sequence length="1323" mass="141363">MPRKLGLALLALASAMGLSWASGLTENGLSLLSYQLCSYQETRMVQRVEAVQTSHVTHVACGGWIPWRRCPKTVYRTQHLTVTVPEPRNVTACCKGYEQLGVYCVLPLNRSTEFASRPGICPTAVPEAPVSPCSLDADCPGIQKCCPWRGDHHCVDPAPQDAGESPWSWYNVTMRVKTDFEDLQQVDPKLRNHSHLLCSLVASALQPLDSAVHYLGSASGDTSTTVSGLLLGLARPLSVANVSAMLDDIMRRVCEVMGIWVQDVDECVYAGLQPCSRGQRCVNLEGSYQCLRGTQAPAPSAPLLGHAGEDCPPIRDHVALNVTSSSFWVSWSASPSPRRDFHVQVSRGEQLLRSAWTSVPALWVTGLEAGQLYTVRTSYQGCGANISTTLSVKTDARVFEVVIRITDRNLTEQLLDGSSEEHRDFSWQLLREVENSFPPALSDLHSRGKLRLEIASLRAGSLVVSLRVIVQDPESPVGVSTLAPMLQLLCASAVFQIDPQGTRVQDWDECAHSSEHDCSPAARCINLEGSYTCQCREARGASPGQAGWACEGDAVSPTGSALSAAMGVTAPAIGTGTTTLVPEPPTLSLSRRNPGGSPTPAQAWTSGPLPKRGAGGIVGEERNSTGPGSGPVKAPGQPWGNATTELPTSPASASGPPGHVEWHTSRPTRGTPLDSVGLRQEDPGPSPFRVSPSVLTPESPKTPACVPVPIRKATISNVTGTSFHLAWAADITPGLTFHLTALSPRSTAVGLDTREPSATLSGLEPGVLYLVEIAAKACGKEGARMQLKVRTAAQKLRGRVRIANIRYSESLGDASSEQSRHFLGLFSSRVRDSLPATLRQHVDSGGIRVSVTRVTNGSVVVEFDLLMTVALDVQEVSAAFLDSLGNMSGLEAVRSNTVIWDYDECGRKEDDCVPGTSCQNTLGSFTCSCERGAPDSHVEYSGRACVGGSADSPTATPGPEWPPAGARTPAALPPSTSPVPLGPPARLNLTGAARVLCEIERVAIAIQKRFLLQEAIPEASLYLGQPPCNVSFSNASHVLLTAGWAECGTLVQSNKTSTVVKTVLRNNRPLDGVIHHPTVLSPIRCVFQNDLLTSLGYTPKWGEHAFVDDLHGAGMFVTEMQLFVGDSPIPQNHSVSASEDVKIQVGLDGQKSGLKVVLMECWATPSRDAWDPVAFGFINNSCPIPNTHTSVIQNGDSSKAQFKLRIFSFVNNSLVYLHCKLRVCMESPGNTCKINCNDFRFLRSGEGSTVLQATWGPLFRLDDGACPRAKPQLGAGYVALITVSALAVVAGAVTLLILRNQRTTGNYNFSIQPGSLGYQVFSG</sequence>
<dbReference type="SMART" id="SM00241">
    <property type="entry name" value="ZP"/>
    <property type="match status" value="1"/>
</dbReference>
<dbReference type="PRINTS" id="PR00023">
    <property type="entry name" value="ZPELLUCIDA"/>
</dbReference>
<dbReference type="FunFam" id="2.10.25.10:FF:000038">
    <property type="entry name" value="Fibrillin 2"/>
    <property type="match status" value="1"/>
</dbReference>
<evidence type="ECO:0000259" key="14">
    <source>
        <dbReference type="PROSITE" id="PS51041"/>
    </source>
</evidence>
<dbReference type="Gene3D" id="2.10.25.10">
    <property type="entry name" value="Laminin"/>
    <property type="match status" value="3"/>
</dbReference>
<keyword evidence="4" id="KW-1015">Disulfide bond</keyword>
<keyword evidence="8" id="KW-1133">Transmembrane helix</keyword>
<dbReference type="SMART" id="SM00060">
    <property type="entry name" value="FN3"/>
    <property type="match status" value="2"/>
</dbReference>
<dbReference type="STRING" id="885580.ENSFDAP00000018579"/>
<dbReference type="GO" id="GO:0005509">
    <property type="term" value="F:calcium ion binding"/>
    <property type="evidence" value="ECO:0007669"/>
    <property type="project" value="InterPro"/>
</dbReference>
<feature type="chain" id="PRO_5001871528" evidence="9">
    <location>
        <begin position="22"/>
        <end position="1323"/>
    </location>
</feature>
<feature type="domain" description="WAP" evidence="15">
    <location>
        <begin position="114"/>
        <end position="158"/>
    </location>
</feature>
<dbReference type="PROSITE" id="PS51041">
    <property type="entry name" value="EMI"/>
    <property type="match status" value="1"/>
</dbReference>
<dbReference type="CDD" id="cd00054">
    <property type="entry name" value="EGF_CA"/>
    <property type="match status" value="3"/>
</dbReference>
<dbReference type="PROSITE" id="PS00010">
    <property type="entry name" value="ASX_HYDROXYL"/>
    <property type="match status" value="2"/>
</dbReference>
<dbReference type="InterPro" id="IPR003961">
    <property type="entry name" value="FN3_dom"/>
</dbReference>
<name>A0A091DCZ8_FUKDA</name>
<evidence type="ECO:0000256" key="9">
    <source>
        <dbReference type="SAM" id="SignalP"/>
    </source>
</evidence>
<reference evidence="16 17" key="1">
    <citation type="submission" date="2013-11" db="EMBL/GenBank/DDBJ databases">
        <title>The Damaraland mole rat (Fukomys damarensis) genome and evolution of African mole rats.</title>
        <authorList>
            <person name="Gladyshev V.N."/>
            <person name="Fang X."/>
        </authorList>
    </citation>
    <scope>NUCLEOTIDE SEQUENCE [LARGE SCALE GENOMIC DNA]</scope>
    <source>
        <tissue evidence="16">Liver</tissue>
    </source>
</reference>
<accession>A0A091DCZ8</accession>
<dbReference type="InterPro" id="IPR018097">
    <property type="entry name" value="EGF_Ca-bd_CS"/>
</dbReference>
<feature type="signal peptide" evidence="9">
    <location>
        <begin position="1"/>
        <end position="21"/>
    </location>
</feature>
<keyword evidence="8" id="KW-0812">Transmembrane</keyword>
<dbReference type="InterPro" id="IPR008197">
    <property type="entry name" value="WAP_dom"/>
</dbReference>
<gene>
    <name evidence="16" type="ORF">H920_10499</name>
</gene>
<keyword evidence="17" id="KW-1185">Reference proteome</keyword>
<feature type="region of interest" description="Disordered" evidence="7">
    <location>
        <begin position="575"/>
        <end position="702"/>
    </location>
</feature>
<feature type="domain" description="EGF-like" evidence="11">
    <location>
        <begin position="901"/>
        <end position="939"/>
    </location>
</feature>
<dbReference type="Gene3D" id="2.60.40.10">
    <property type="entry name" value="Immunoglobulins"/>
    <property type="match status" value="2"/>
</dbReference>
<dbReference type="Gene3D" id="2.60.40.4100">
    <property type="entry name" value="Zona pellucida, ZP-C domain"/>
    <property type="match status" value="1"/>
</dbReference>
<dbReference type="InterPro" id="IPR000152">
    <property type="entry name" value="EGF-type_Asp/Asn_hydroxyl_site"/>
</dbReference>
<evidence type="ECO:0000256" key="2">
    <source>
        <dbReference type="ARBA" id="ARBA00022729"/>
    </source>
</evidence>
<dbReference type="InterPro" id="IPR036116">
    <property type="entry name" value="FN3_sf"/>
</dbReference>
<dbReference type="InterPro" id="IPR048290">
    <property type="entry name" value="ZP_chr"/>
</dbReference>
<feature type="domain" description="SEA" evidence="10">
    <location>
        <begin position="792"/>
        <end position="904"/>
    </location>
</feature>
<evidence type="ECO:0000259" key="15">
    <source>
        <dbReference type="PROSITE" id="PS51390"/>
    </source>
</evidence>
<evidence type="ECO:0000313" key="17">
    <source>
        <dbReference type="Proteomes" id="UP000028990"/>
    </source>
</evidence>
<keyword evidence="8" id="KW-0472">Membrane</keyword>
<dbReference type="SUPFAM" id="SSF57184">
    <property type="entry name" value="Growth factor receptor domain"/>
    <property type="match status" value="1"/>
</dbReference>
<dbReference type="InterPro" id="IPR001507">
    <property type="entry name" value="ZP_dom"/>
</dbReference>
<dbReference type="SMART" id="SM00217">
    <property type="entry name" value="WAP"/>
    <property type="match status" value="1"/>
</dbReference>
<organism evidence="16 17">
    <name type="scientific">Fukomys damarensis</name>
    <name type="common">Damaraland mole rat</name>
    <name type="synonym">Cryptomys damarensis</name>
    <dbReference type="NCBI Taxonomy" id="885580"/>
    <lineage>
        <taxon>Eukaryota</taxon>
        <taxon>Metazoa</taxon>
        <taxon>Chordata</taxon>
        <taxon>Craniata</taxon>
        <taxon>Vertebrata</taxon>
        <taxon>Euteleostomi</taxon>
        <taxon>Mammalia</taxon>
        <taxon>Eutheria</taxon>
        <taxon>Euarchontoglires</taxon>
        <taxon>Glires</taxon>
        <taxon>Rodentia</taxon>
        <taxon>Hystricomorpha</taxon>
        <taxon>Bathyergidae</taxon>
        <taxon>Fukomys</taxon>
    </lineage>
</organism>
<feature type="compositionally biased region" description="Low complexity" evidence="7">
    <location>
        <begin position="649"/>
        <end position="658"/>
    </location>
</feature>
<dbReference type="PROSITE" id="PS51034">
    <property type="entry name" value="ZP_2"/>
    <property type="match status" value="1"/>
</dbReference>
<dbReference type="GO" id="GO:0030414">
    <property type="term" value="F:peptidase inhibitor activity"/>
    <property type="evidence" value="ECO:0007669"/>
    <property type="project" value="InterPro"/>
</dbReference>
<dbReference type="SMART" id="SM00179">
    <property type="entry name" value="EGF_CA"/>
    <property type="match status" value="3"/>
</dbReference>
<feature type="domain" description="ZP" evidence="13">
    <location>
        <begin position="996"/>
        <end position="1239"/>
    </location>
</feature>
<keyword evidence="1 6" id="KW-0245">EGF-like domain</keyword>
<feature type="domain" description="EGF-like" evidence="11">
    <location>
        <begin position="506"/>
        <end position="551"/>
    </location>
</feature>
<evidence type="ECO:0000259" key="11">
    <source>
        <dbReference type="PROSITE" id="PS50026"/>
    </source>
</evidence>
<dbReference type="Pfam" id="PF00100">
    <property type="entry name" value="Zona_pellucida"/>
    <property type="match status" value="1"/>
</dbReference>
<dbReference type="InterPro" id="IPR013783">
    <property type="entry name" value="Ig-like_fold"/>
</dbReference>
<dbReference type="InterPro" id="IPR011489">
    <property type="entry name" value="EMI_domain"/>
</dbReference>
<dbReference type="EMBL" id="KN122816">
    <property type="protein sequence ID" value="KFO28125.1"/>
    <property type="molecule type" value="Genomic_DNA"/>
</dbReference>
<feature type="domain" description="Fibronectin type-III" evidence="12">
    <location>
        <begin position="706"/>
        <end position="795"/>
    </location>
</feature>
<dbReference type="InterPro" id="IPR055356">
    <property type="entry name" value="ZP-N"/>
</dbReference>
<dbReference type="CDD" id="cd00199">
    <property type="entry name" value="WAP"/>
    <property type="match status" value="1"/>
</dbReference>
<evidence type="ECO:0000259" key="10">
    <source>
        <dbReference type="PROSITE" id="PS50024"/>
    </source>
</evidence>
<dbReference type="InterPro" id="IPR055355">
    <property type="entry name" value="ZP-C"/>
</dbReference>
<evidence type="ECO:0000256" key="1">
    <source>
        <dbReference type="ARBA" id="ARBA00022536"/>
    </source>
</evidence>
<evidence type="ECO:0000256" key="5">
    <source>
        <dbReference type="ARBA" id="ARBA00023180"/>
    </source>
</evidence>
<feature type="domain" description="EMI" evidence="14">
    <location>
        <begin position="33"/>
        <end position="106"/>
    </location>
</feature>
<dbReference type="InterPro" id="IPR049883">
    <property type="entry name" value="NOTCH1_EGF-like"/>
</dbReference>
<evidence type="ECO:0000256" key="3">
    <source>
        <dbReference type="ARBA" id="ARBA00022737"/>
    </source>
</evidence>
<dbReference type="Pfam" id="PF07645">
    <property type="entry name" value="EGF_CA"/>
    <property type="match status" value="3"/>
</dbReference>
<dbReference type="PANTHER" id="PTHR14002:SF22">
    <property type="entry name" value="UROMODULIN-LIKE 1"/>
    <property type="match status" value="1"/>
</dbReference>
<dbReference type="InterPro" id="IPR036645">
    <property type="entry name" value="Elafin-like_sf"/>
</dbReference>
<dbReference type="Gene3D" id="4.10.75.10">
    <property type="entry name" value="Elafin-like"/>
    <property type="match status" value="1"/>
</dbReference>
<dbReference type="Pfam" id="PF23344">
    <property type="entry name" value="ZP-N"/>
    <property type="match status" value="1"/>
</dbReference>
<dbReference type="Pfam" id="PF00095">
    <property type="entry name" value="WAP"/>
    <property type="match status" value="1"/>
</dbReference>
<dbReference type="GO" id="GO:0071944">
    <property type="term" value="C:cell periphery"/>
    <property type="evidence" value="ECO:0007669"/>
    <property type="project" value="UniProtKB-ARBA"/>
</dbReference>
<protein>
    <submittedName>
        <fullName evidence="16">Uromodulin-like 1</fullName>
    </submittedName>
</protein>
<dbReference type="GO" id="GO:0005576">
    <property type="term" value="C:extracellular region"/>
    <property type="evidence" value="ECO:0007669"/>
    <property type="project" value="InterPro"/>
</dbReference>
<keyword evidence="2 9" id="KW-0732">Signal</keyword>
<evidence type="ECO:0000256" key="7">
    <source>
        <dbReference type="SAM" id="MobiDB-lite"/>
    </source>
</evidence>
<keyword evidence="5" id="KW-0325">Glycoprotein</keyword>
<dbReference type="InterPro" id="IPR009030">
    <property type="entry name" value="Growth_fac_rcpt_cys_sf"/>
</dbReference>
<dbReference type="Proteomes" id="UP000028990">
    <property type="component" value="Unassembled WGS sequence"/>
</dbReference>
<evidence type="ECO:0000256" key="4">
    <source>
        <dbReference type="ARBA" id="ARBA00023157"/>
    </source>
</evidence>
<evidence type="ECO:0000256" key="6">
    <source>
        <dbReference type="PROSITE-ProRule" id="PRU00076"/>
    </source>
</evidence>
<comment type="caution">
    <text evidence="6">Lacks conserved residue(s) required for the propagation of feature annotation.</text>
</comment>
<dbReference type="PROSITE" id="PS01187">
    <property type="entry name" value="EGF_CA"/>
    <property type="match status" value="3"/>
</dbReference>
<evidence type="ECO:0000259" key="12">
    <source>
        <dbReference type="PROSITE" id="PS50853"/>
    </source>
</evidence>
<feature type="region of interest" description="Disordered" evidence="7">
    <location>
        <begin position="948"/>
        <end position="978"/>
    </location>
</feature>
<evidence type="ECO:0000313" key="16">
    <source>
        <dbReference type="EMBL" id="KFO28125.1"/>
    </source>
</evidence>
<dbReference type="InterPro" id="IPR000082">
    <property type="entry name" value="SEA_dom"/>
</dbReference>
<dbReference type="InterPro" id="IPR000742">
    <property type="entry name" value="EGF"/>
</dbReference>
<dbReference type="PROSITE" id="PS50024">
    <property type="entry name" value="SEA"/>
    <property type="match status" value="2"/>
</dbReference>
<evidence type="ECO:0000259" key="13">
    <source>
        <dbReference type="PROSITE" id="PS51034"/>
    </source>
</evidence>
<dbReference type="InterPro" id="IPR042235">
    <property type="entry name" value="ZP-C_dom"/>
</dbReference>
<dbReference type="eggNOG" id="ENOG502QVDQ">
    <property type="taxonomic scope" value="Eukaryota"/>
</dbReference>
<feature type="transmembrane region" description="Helical" evidence="8">
    <location>
        <begin position="1275"/>
        <end position="1298"/>
    </location>
</feature>
<dbReference type="PROSITE" id="PS50853">
    <property type="entry name" value="FN3"/>
    <property type="match status" value="1"/>
</dbReference>
<dbReference type="SMART" id="SM00181">
    <property type="entry name" value="EGF"/>
    <property type="match status" value="2"/>
</dbReference>
<evidence type="ECO:0000256" key="8">
    <source>
        <dbReference type="SAM" id="Phobius"/>
    </source>
</evidence>
<dbReference type="PANTHER" id="PTHR14002">
    <property type="entry name" value="ENDOGLIN/TGF-BETA RECEPTOR TYPE III"/>
    <property type="match status" value="1"/>
</dbReference>
<dbReference type="PROSITE" id="PS50026">
    <property type="entry name" value="EGF_3"/>
    <property type="match status" value="2"/>
</dbReference>
<dbReference type="InterPro" id="IPR001881">
    <property type="entry name" value="EGF-like_Ca-bd_dom"/>
</dbReference>
<dbReference type="SUPFAM" id="SSF57256">
    <property type="entry name" value="Elafin-like"/>
    <property type="match status" value="1"/>
</dbReference>
<proteinExistence type="predicted"/>
<dbReference type="SUPFAM" id="SSF49265">
    <property type="entry name" value="Fibronectin type III"/>
    <property type="match status" value="1"/>
</dbReference>
<dbReference type="Gene3D" id="2.60.40.3210">
    <property type="entry name" value="Zona pellucida, ZP-N domain"/>
    <property type="match status" value="1"/>
</dbReference>
<feature type="domain" description="SEA" evidence="10">
    <location>
        <begin position="395"/>
        <end position="509"/>
    </location>
</feature>
<dbReference type="CDD" id="cd00063">
    <property type="entry name" value="FN3"/>
    <property type="match status" value="1"/>
</dbReference>
<dbReference type="PROSITE" id="PS51390">
    <property type="entry name" value="WAP"/>
    <property type="match status" value="1"/>
</dbReference>